<reference evidence="10" key="1">
    <citation type="submission" date="2018-06" db="EMBL/GenBank/DDBJ databases">
        <authorList>
            <person name="Zhirakovskaya E."/>
        </authorList>
    </citation>
    <scope>NUCLEOTIDE SEQUENCE</scope>
</reference>
<evidence type="ECO:0000313" key="10">
    <source>
        <dbReference type="EMBL" id="VAW18491.1"/>
    </source>
</evidence>
<dbReference type="HAMAP" id="MF_00131">
    <property type="entry name" value="Trp_synth_alpha"/>
    <property type="match status" value="1"/>
</dbReference>
<accession>A0A3B0TIK3</accession>
<dbReference type="GO" id="GO:0005829">
    <property type="term" value="C:cytosol"/>
    <property type="evidence" value="ECO:0007669"/>
    <property type="project" value="TreeGrafter"/>
</dbReference>
<dbReference type="InterPro" id="IPR013785">
    <property type="entry name" value="Aldolase_TIM"/>
</dbReference>
<evidence type="ECO:0000256" key="3">
    <source>
        <dbReference type="ARBA" id="ARBA00011270"/>
    </source>
</evidence>
<proteinExistence type="inferred from homology"/>
<dbReference type="EC" id="4.2.1.20" evidence="4"/>
<evidence type="ECO:0000256" key="8">
    <source>
        <dbReference type="ARBA" id="ARBA00023239"/>
    </source>
</evidence>
<dbReference type="NCBIfam" id="TIGR00262">
    <property type="entry name" value="trpA"/>
    <property type="match status" value="1"/>
</dbReference>
<dbReference type="InterPro" id="IPR011060">
    <property type="entry name" value="RibuloseP-bd_barrel"/>
</dbReference>
<organism evidence="10">
    <name type="scientific">hydrothermal vent metagenome</name>
    <dbReference type="NCBI Taxonomy" id="652676"/>
    <lineage>
        <taxon>unclassified sequences</taxon>
        <taxon>metagenomes</taxon>
        <taxon>ecological metagenomes</taxon>
    </lineage>
</organism>
<dbReference type="FunFam" id="3.20.20.70:FF:000037">
    <property type="entry name" value="Tryptophan synthase alpha chain"/>
    <property type="match status" value="1"/>
</dbReference>
<dbReference type="EMBL" id="UOEL01000153">
    <property type="protein sequence ID" value="VAW18491.1"/>
    <property type="molecule type" value="Genomic_DNA"/>
</dbReference>
<keyword evidence="8 10" id="KW-0456">Lyase</keyword>
<evidence type="ECO:0000256" key="1">
    <source>
        <dbReference type="ARBA" id="ARBA00003365"/>
    </source>
</evidence>
<evidence type="ECO:0000256" key="9">
    <source>
        <dbReference type="ARBA" id="ARBA00049047"/>
    </source>
</evidence>
<keyword evidence="5" id="KW-0028">Amino-acid biosynthesis</keyword>
<dbReference type="InterPro" id="IPR002028">
    <property type="entry name" value="Trp_synthase_suA"/>
</dbReference>
<sequence length="267" mass="29484">MQIPVFTGMKKKSIMNRITQKMKEEGKLLSIYFTAGHPELNDTVQIIEDLEKNGVDMVEIGLPFSDPLADGPTIQESSAIALKNGMHTQLLFEQLKQVRKTISIPLIIMGCFNPMLQYGVSAFCKKCQEIGIDGIIMPDLPLDVYQEHYEAIFKKHGLINIFLITPQTSDERIRQIDAASDGFIYMVSSASVTGSKEGFGAAQENYFQRIAALSLTNPLIVGFGIKDSQTFQQATKTAKGAIIGSAFIKHLTQNGLSSISDFVKTIR</sequence>
<comment type="function">
    <text evidence="1">The alpha subunit is responsible for the aldol cleavage of indoleglycerol phosphate to indole and glyceraldehyde 3-phosphate.</text>
</comment>
<dbReference type="CDD" id="cd04724">
    <property type="entry name" value="Tryptophan_synthase_alpha"/>
    <property type="match status" value="1"/>
</dbReference>
<evidence type="ECO:0000256" key="7">
    <source>
        <dbReference type="ARBA" id="ARBA00023141"/>
    </source>
</evidence>
<dbReference type="AlphaFoldDB" id="A0A3B0TIK3"/>
<dbReference type="PANTHER" id="PTHR43406:SF1">
    <property type="entry name" value="TRYPTOPHAN SYNTHASE ALPHA CHAIN, CHLOROPLASTIC"/>
    <property type="match status" value="1"/>
</dbReference>
<comment type="subunit">
    <text evidence="3">Tetramer of two alpha and two beta chains.</text>
</comment>
<comment type="pathway">
    <text evidence="2">Amino-acid biosynthesis; L-tryptophan biosynthesis; L-tryptophan from chorismate: step 5/5.</text>
</comment>
<protein>
    <recommendedName>
        <fullName evidence="4">tryptophan synthase</fullName>
        <ecNumber evidence="4">4.2.1.20</ecNumber>
    </recommendedName>
</protein>
<comment type="catalytic activity">
    <reaction evidence="9">
        <text>(1S,2R)-1-C-(indol-3-yl)glycerol 3-phosphate + L-serine = D-glyceraldehyde 3-phosphate + L-tryptophan + H2O</text>
        <dbReference type="Rhea" id="RHEA:10532"/>
        <dbReference type="ChEBI" id="CHEBI:15377"/>
        <dbReference type="ChEBI" id="CHEBI:33384"/>
        <dbReference type="ChEBI" id="CHEBI:57912"/>
        <dbReference type="ChEBI" id="CHEBI:58866"/>
        <dbReference type="ChEBI" id="CHEBI:59776"/>
        <dbReference type="EC" id="4.2.1.20"/>
    </reaction>
</comment>
<dbReference type="PROSITE" id="PS00167">
    <property type="entry name" value="TRP_SYNTHASE_ALPHA"/>
    <property type="match status" value="1"/>
</dbReference>
<dbReference type="Gene3D" id="3.20.20.70">
    <property type="entry name" value="Aldolase class I"/>
    <property type="match status" value="1"/>
</dbReference>
<gene>
    <name evidence="10" type="ORF">MNBD_BACTEROID03-1303</name>
</gene>
<dbReference type="SUPFAM" id="SSF51366">
    <property type="entry name" value="Ribulose-phoshate binding barrel"/>
    <property type="match status" value="1"/>
</dbReference>
<dbReference type="InterPro" id="IPR018204">
    <property type="entry name" value="Trp_synthase_alpha_AS"/>
</dbReference>
<dbReference type="UniPathway" id="UPA00035">
    <property type="reaction ID" value="UER00044"/>
</dbReference>
<dbReference type="Pfam" id="PF00290">
    <property type="entry name" value="Trp_syntA"/>
    <property type="match status" value="1"/>
</dbReference>
<evidence type="ECO:0000256" key="2">
    <source>
        <dbReference type="ARBA" id="ARBA00004733"/>
    </source>
</evidence>
<dbReference type="PANTHER" id="PTHR43406">
    <property type="entry name" value="TRYPTOPHAN SYNTHASE, ALPHA CHAIN"/>
    <property type="match status" value="1"/>
</dbReference>
<evidence type="ECO:0000256" key="5">
    <source>
        <dbReference type="ARBA" id="ARBA00022605"/>
    </source>
</evidence>
<keyword evidence="7" id="KW-0057">Aromatic amino acid biosynthesis</keyword>
<name>A0A3B0TIK3_9ZZZZ</name>
<dbReference type="GO" id="GO:0004834">
    <property type="term" value="F:tryptophan synthase activity"/>
    <property type="evidence" value="ECO:0007669"/>
    <property type="project" value="UniProtKB-EC"/>
</dbReference>
<evidence type="ECO:0000256" key="6">
    <source>
        <dbReference type="ARBA" id="ARBA00022822"/>
    </source>
</evidence>
<keyword evidence="6" id="KW-0822">Tryptophan biosynthesis</keyword>
<evidence type="ECO:0000256" key="4">
    <source>
        <dbReference type="ARBA" id="ARBA00012043"/>
    </source>
</evidence>